<dbReference type="InterPro" id="IPR000719">
    <property type="entry name" value="Prot_kinase_dom"/>
</dbReference>
<evidence type="ECO:0000256" key="11">
    <source>
        <dbReference type="SAM" id="MobiDB-lite"/>
    </source>
</evidence>
<feature type="compositionally biased region" description="Basic and acidic residues" evidence="11">
    <location>
        <begin position="17"/>
        <end position="37"/>
    </location>
</feature>
<dbReference type="FunFam" id="1.10.510.10:FF:000571">
    <property type="entry name" value="Maternal embryonic leucine zipper kinase"/>
    <property type="match status" value="1"/>
</dbReference>
<proteinExistence type="predicted"/>
<keyword evidence="4" id="KW-0808">Transferase</keyword>
<dbReference type="EC" id="2.7.11.1" evidence="2"/>
<protein>
    <recommendedName>
        <fullName evidence="2">non-specific serine/threonine protein kinase</fullName>
        <ecNumber evidence="2">2.7.11.1</ecNumber>
    </recommendedName>
</protein>
<dbReference type="InterPro" id="IPR017441">
    <property type="entry name" value="Protein_kinase_ATP_BS"/>
</dbReference>
<dbReference type="PANTHER" id="PTHR24346:SF49">
    <property type="entry name" value="NIM1 SERINE_THREONINE PROTEIN KINASE"/>
    <property type="match status" value="1"/>
</dbReference>
<dbReference type="PROSITE" id="PS50011">
    <property type="entry name" value="PROTEIN_KINASE_DOM"/>
    <property type="match status" value="1"/>
</dbReference>
<feature type="domain" description="Protein kinase" evidence="12">
    <location>
        <begin position="162"/>
        <end position="413"/>
    </location>
</feature>
<feature type="region of interest" description="Disordered" evidence="11">
    <location>
        <begin position="59"/>
        <end position="124"/>
    </location>
</feature>
<evidence type="ECO:0000256" key="4">
    <source>
        <dbReference type="ARBA" id="ARBA00022679"/>
    </source>
</evidence>
<comment type="catalytic activity">
    <reaction evidence="9">
        <text>L-seryl-[protein] + ATP = O-phospho-L-seryl-[protein] + ADP + H(+)</text>
        <dbReference type="Rhea" id="RHEA:17989"/>
        <dbReference type="Rhea" id="RHEA-COMP:9863"/>
        <dbReference type="Rhea" id="RHEA-COMP:11604"/>
        <dbReference type="ChEBI" id="CHEBI:15378"/>
        <dbReference type="ChEBI" id="CHEBI:29999"/>
        <dbReference type="ChEBI" id="CHEBI:30616"/>
        <dbReference type="ChEBI" id="CHEBI:83421"/>
        <dbReference type="ChEBI" id="CHEBI:456216"/>
        <dbReference type="EC" id="2.7.11.1"/>
    </reaction>
</comment>
<dbReference type="EMBL" id="BTRK01000002">
    <property type="protein sequence ID" value="GMR36737.1"/>
    <property type="molecule type" value="Genomic_DNA"/>
</dbReference>
<feature type="non-terminal residue" evidence="13">
    <location>
        <position position="1"/>
    </location>
</feature>
<keyword evidence="6" id="KW-0418">Kinase</keyword>
<evidence type="ECO:0000313" key="14">
    <source>
        <dbReference type="Proteomes" id="UP001328107"/>
    </source>
</evidence>
<dbReference type="GO" id="GO:0005737">
    <property type="term" value="C:cytoplasm"/>
    <property type="evidence" value="ECO:0007669"/>
    <property type="project" value="TreeGrafter"/>
</dbReference>
<dbReference type="InterPro" id="IPR008271">
    <property type="entry name" value="Ser/Thr_kinase_AS"/>
</dbReference>
<dbReference type="Pfam" id="PF00069">
    <property type="entry name" value="Pkinase"/>
    <property type="match status" value="1"/>
</dbReference>
<evidence type="ECO:0000256" key="2">
    <source>
        <dbReference type="ARBA" id="ARBA00012513"/>
    </source>
</evidence>
<dbReference type="GO" id="GO:0000226">
    <property type="term" value="P:microtubule cytoskeleton organization"/>
    <property type="evidence" value="ECO:0007669"/>
    <property type="project" value="TreeGrafter"/>
</dbReference>
<keyword evidence="3" id="KW-0723">Serine/threonine-protein kinase</keyword>
<accession>A0AAN5CB91</accession>
<dbReference type="AlphaFoldDB" id="A0AAN5CB91"/>
<dbReference type="Gene3D" id="1.10.510.10">
    <property type="entry name" value="Transferase(Phosphotransferase) domain 1"/>
    <property type="match status" value="1"/>
</dbReference>
<feature type="region of interest" description="Disordered" evidence="11">
    <location>
        <begin position="16"/>
        <end position="45"/>
    </location>
</feature>
<evidence type="ECO:0000256" key="9">
    <source>
        <dbReference type="ARBA" id="ARBA00048679"/>
    </source>
</evidence>
<feature type="binding site" evidence="10">
    <location>
        <position position="191"/>
    </location>
    <ligand>
        <name>ATP</name>
        <dbReference type="ChEBI" id="CHEBI:30616"/>
    </ligand>
</feature>
<dbReference type="Proteomes" id="UP001328107">
    <property type="component" value="Unassembled WGS sequence"/>
</dbReference>
<evidence type="ECO:0000256" key="3">
    <source>
        <dbReference type="ARBA" id="ARBA00022527"/>
    </source>
</evidence>
<evidence type="ECO:0000256" key="8">
    <source>
        <dbReference type="ARBA" id="ARBA00047899"/>
    </source>
</evidence>
<keyword evidence="5 10" id="KW-0547">Nucleotide-binding</keyword>
<evidence type="ECO:0000313" key="13">
    <source>
        <dbReference type="EMBL" id="GMR36737.1"/>
    </source>
</evidence>
<evidence type="ECO:0000256" key="7">
    <source>
        <dbReference type="ARBA" id="ARBA00022840"/>
    </source>
</evidence>
<dbReference type="GO" id="GO:0035556">
    <property type="term" value="P:intracellular signal transduction"/>
    <property type="evidence" value="ECO:0007669"/>
    <property type="project" value="TreeGrafter"/>
</dbReference>
<evidence type="ECO:0000256" key="5">
    <source>
        <dbReference type="ARBA" id="ARBA00022741"/>
    </source>
</evidence>
<evidence type="ECO:0000256" key="6">
    <source>
        <dbReference type="ARBA" id="ARBA00022777"/>
    </source>
</evidence>
<keyword evidence="14" id="KW-1185">Reference proteome</keyword>
<dbReference type="PANTHER" id="PTHR24346">
    <property type="entry name" value="MAP/MICROTUBULE AFFINITY-REGULATING KINASE"/>
    <property type="match status" value="1"/>
</dbReference>
<dbReference type="PROSITE" id="PS00108">
    <property type="entry name" value="PROTEIN_KINASE_ST"/>
    <property type="match status" value="1"/>
</dbReference>
<evidence type="ECO:0000256" key="10">
    <source>
        <dbReference type="PROSITE-ProRule" id="PRU10141"/>
    </source>
</evidence>
<dbReference type="InterPro" id="IPR011009">
    <property type="entry name" value="Kinase-like_dom_sf"/>
</dbReference>
<dbReference type="SUPFAM" id="SSF56112">
    <property type="entry name" value="Protein kinase-like (PK-like)"/>
    <property type="match status" value="1"/>
</dbReference>
<evidence type="ECO:0000259" key="12">
    <source>
        <dbReference type="PROSITE" id="PS50011"/>
    </source>
</evidence>
<feature type="compositionally biased region" description="Polar residues" evidence="11">
    <location>
        <begin position="114"/>
        <end position="124"/>
    </location>
</feature>
<organism evidence="13 14">
    <name type="scientific">Pristionchus mayeri</name>
    <dbReference type="NCBI Taxonomy" id="1317129"/>
    <lineage>
        <taxon>Eukaryota</taxon>
        <taxon>Metazoa</taxon>
        <taxon>Ecdysozoa</taxon>
        <taxon>Nematoda</taxon>
        <taxon>Chromadorea</taxon>
        <taxon>Rhabditida</taxon>
        <taxon>Rhabditina</taxon>
        <taxon>Diplogasteromorpha</taxon>
        <taxon>Diplogasteroidea</taxon>
        <taxon>Neodiplogasteridae</taxon>
        <taxon>Pristionchus</taxon>
    </lineage>
</organism>
<dbReference type="FunFam" id="3.30.200.20:FF:000003">
    <property type="entry name" value="Non-specific serine/threonine protein kinase"/>
    <property type="match status" value="1"/>
</dbReference>
<dbReference type="SMART" id="SM00220">
    <property type="entry name" value="S_TKc"/>
    <property type="match status" value="1"/>
</dbReference>
<dbReference type="GO" id="GO:0005524">
    <property type="term" value="F:ATP binding"/>
    <property type="evidence" value="ECO:0007669"/>
    <property type="project" value="UniProtKB-UniRule"/>
</dbReference>
<evidence type="ECO:0000256" key="1">
    <source>
        <dbReference type="ARBA" id="ARBA00001946"/>
    </source>
</evidence>
<keyword evidence="7 10" id="KW-0067">ATP-binding</keyword>
<comment type="catalytic activity">
    <reaction evidence="8">
        <text>L-threonyl-[protein] + ATP = O-phospho-L-threonyl-[protein] + ADP + H(+)</text>
        <dbReference type="Rhea" id="RHEA:46608"/>
        <dbReference type="Rhea" id="RHEA-COMP:11060"/>
        <dbReference type="Rhea" id="RHEA-COMP:11605"/>
        <dbReference type="ChEBI" id="CHEBI:15378"/>
        <dbReference type="ChEBI" id="CHEBI:30013"/>
        <dbReference type="ChEBI" id="CHEBI:30616"/>
        <dbReference type="ChEBI" id="CHEBI:61977"/>
        <dbReference type="ChEBI" id="CHEBI:456216"/>
        <dbReference type="EC" id="2.7.11.1"/>
    </reaction>
</comment>
<comment type="cofactor">
    <cofactor evidence="1">
        <name>Mg(2+)</name>
        <dbReference type="ChEBI" id="CHEBI:18420"/>
    </cofactor>
</comment>
<dbReference type="GO" id="GO:0050321">
    <property type="term" value="F:tau-protein kinase activity"/>
    <property type="evidence" value="ECO:0007669"/>
    <property type="project" value="TreeGrafter"/>
</dbReference>
<reference evidence="14" key="1">
    <citation type="submission" date="2022-10" db="EMBL/GenBank/DDBJ databases">
        <title>Genome assembly of Pristionchus species.</title>
        <authorList>
            <person name="Yoshida K."/>
            <person name="Sommer R.J."/>
        </authorList>
    </citation>
    <scope>NUCLEOTIDE SEQUENCE [LARGE SCALE GENOMIC DNA]</scope>
    <source>
        <strain evidence="14">RS5460</strain>
    </source>
</reference>
<dbReference type="PROSITE" id="PS00107">
    <property type="entry name" value="PROTEIN_KINASE_ATP"/>
    <property type="match status" value="1"/>
</dbReference>
<gene>
    <name evidence="13" type="ORF">PMAYCL1PPCAC_06932</name>
</gene>
<comment type="caution">
    <text evidence="13">The sequence shown here is derived from an EMBL/GenBank/DDBJ whole genome shotgun (WGS) entry which is preliminary data.</text>
</comment>
<name>A0AAN5CB91_9BILA</name>
<sequence length="508" mass="58118">LGMLVRLLLQQPMFSRTKKDETRQNSDEGEVVRRRESTGVAGMRPVDRRLDLLRAREAFSEPSTTVERSDSEDERESSSEDIITPAPFRSGLQSRQSDPNPPSRPSRSPLSQRTTSAFSLPVSSSNELEDRDVLTYHKVLARLQNNEEVHREVAIGRRIGFYRLGKELGSGNFSKVKIGSHILTNERVAVKIMEKAKMDAKSQKLLGREIENMERVNHPNIIQLFEVVETITRIHLVCEYARGGELYMYVHEKGKLPEKEAKILFAQLISAVEHLHNLNIAHRDIKAENIMFSEPGGSLRLVDFGFSRLLDDDSVRTFCGSPPYAAPELFQSDSYDGKAVDMWACGILLYFILVGVTPFRGETVSDLKGKVLEGKYTFPEYLSLFSQEVMRRLLEMNSKERMKVTEVKRMYWLRDSRFPSGIELEEPKGAKERMLIYGIDEEMIEESRSKGARCAVSGTYRSVCFQMRREAREMEERMKKVKLQEEASRIGVITKRRSKSDSKVCSLQ</sequence>